<comment type="similarity">
    <text evidence="1 18 20">Belongs to the ApbE family.</text>
</comment>
<keyword evidence="6 18" id="KW-0285">Flavoprotein</keyword>
<evidence type="ECO:0000256" key="1">
    <source>
        <dbReference type="ARBA" id="ARBA00008282"/>
    </source>
</evidence>
<accession>W7QHL5</accession>
<dbReference type="Proteomes" id="UP000019276">
    <property type="component" value="Unassembled WGS sequence"/>
</dbReference>
<evidence type="ECO:0000256" key="20">
    <source>
        <dbReference type="RuleBase" id="RU363002"/>
    </source>
</evidence>
<evidence type="ECO:0000256" key="6">
    <source>
        <dbReference type="ARBA" id="ARBA00022630"/>
    </source>
</evidence>
<dbReference type="PROSITE" id="PS51257">
    <property type="entry name" value="PROKAR_LIPOPROTEIN"/>
    <property type="match status" value="1"/>
</dbReference>
<dbReference type="RefSeq" id="WP_035013416.1">
    <property type="nucleotide sequence ID" value="NZ_ARZY01000005.1"/>
</dbReference>
<keyword evidence="11 18" id="KW-0460">Magnesium</keyword>
<keyword evidence="9 20" id="KW-0732">Signal</keyword>
<evidence type="ECO:0000256" key="7">
    <source>
        <dbReference type="ARBA" id="ARBA00022679"/>
    </source>
</evidence>
<keyword evidence="8 18" id="KW-0479">Metal-binding</keyword>
<comment type="function">
    <text evidence="20">Flavin transferase that catalyzes the transfer of the FMN moiety of FAD and its covalent binding to the hydroxyl group of a threonine residue in a target flavoprotein.</text>
</comment>
<feature type="binding site" evidence="19">
    <location>
        <position position="175"/>
    </location>
    <ligand>
        <name>Mg(2+)</name>
        <dbReference type="ChEBI" id="CHEBI:18420"/>
    </ligand>
</feature>
<dbReference type="InterPro" id="IPR003374">
    <property type="entry name" value="ApbE-like_sf"/>
</dbReference>
<feature type="binding site" evidence="19">
    <location>
        <position position="293"/>
    </location>
    <ligand>
        <name>Mg(2+)</name>
        <dbReference type="ChEBI" id="CHEBI:18420"/>
    </ligand>
</feature>
<dbReference type="PANTHER" id="PTHR30040">
    <property type="entry name" value="THIAMINE BIOSYNTHESIS LIPOPROTEIN APBE"/>
    <property type="match status" value="1"/>
</dbReference>
<keyword evidence="12" id="KW-0472">Membrane</keyword>
<dbReference type="GO" id="GO:0046872">
    <property type="term" value="F:metal ion binding"/>
    <property type="evidence" value="ECO:0007669"/>
    <property type="project" value="UniProtKB-UniRule"/>
</dbReference>
<dbReference type="EMBL" id="ARZY01000005">
    <property type="protein sequence ID" value="EWH11371.1"/>
    <property type="molecule type" value="Genomic_DNA"/>
</dbReference>
<evidence type="ECO:0000313" key="21">
    <source>
        <dbReference type="EMBL" id="EWH11371.1"/>
    </source>
</evidence>
<feature type="chain" id="PRO_5005970961" description="FAD:protein FMN transferase" evidence="20">
    <location>
        <begin position="25"/>
        <end position="339"/>
    </location>
</feature>
<evidence type="ECO:0000256" key="18">
    <source>
        <dbReference type="PIRNR" id="PIRNR006268"/>
    </source>
</evidence>
<comment type="subcellular location">
    <subcellularLocation>
        <location evidence="17 20">Cell inner membrane</location>
        <topology evidence="17 20">Lipid-anchor</topology>
        <orientation evidence="17 20">Periplasmic side</orientation>
    </subcellularLocation>
</comment>
<name>W7QHL5_9ALTE</name>
<dbReference type="PIRSF" id="PIRSF006268">
    <property type="entry name" value="ApbE"/>
    <property type="match status" value="1"/>
</dbReference>
<keyword evidence="10 18" id="KW-0274">FAD</keyword>
<dbReference type="eggNOG" id="COG1477">
    <property type="taxonomic scope" value="Bacteria"/>
</dbReference>
<dbReference type="FunFam" id="3.10.520.10:FF:000001">
    <property type="entry name" value="FAD:protein FMN transferase"/>
    <property type="match status" value="1"/>
</dbReference>
<evidence type="ECO:0000313" key="22">
    <source>
        <dbReference type="Proteomes" id="UP000019276"/>
    </source>
</evidence>
<dbReference type="GO" id="GO:0005886">
    <property type="term" value="C:plasma membrane"/>
    <property type="evidence" value="ECO:0007669"/>
    <property type="project" value="UniProtKB-SubCell"/>
</dbReference>
<evidence type="ECO:0000256" key="9">
    <source>
        <dbReference type="ARBA" id="ARBA00022729"/>
    </source>
</evidence>
<organism evidence="21 22">
    <name type="scientific">Catenovulum agarivorans DS-2</name>
    <dbReference type="NCBI Taxonomy" id="1328313"/>
    <lineage>
        <taxon>Bacteria</taxon>
        <taxon>Pseudomonadati</taxon>
        <taxon>Pseudomonadota</taxon>
        <taxon>Gammaproteobacteria</taxon>
        <taxon>Alteromonadales</taxon>
        <taxon>Alteromonadaceae</taxon>
        <taxon>Catenovulum</taxon>
    </lineage>
</organism>
<protein>
    <recommendedName>
        <fullName evidence="3 18">FAD:protein FMN transferase</fullName>
        <ecNumber evidence="2 18">2.7.1.180</ecNumber>
    </recommendedName>
    <alternativeName>
        <fullName evidence="15 18">Flavin transferase</fullName>
    </alternativeName>
</protein>
<dbReference type="SUPFAM" id="SSF143631">
    <property type="entry name" value="ApbE-like"/>
    <property type="match status" value="1"/>
</dbReference>
<dbReference type="Pfam" id="PF02424">
    <property type="entry name" value="ApbE"/>
    <property type="match status" value="1"/>
</dbReference>
<evidence type="ECO:0000256" key="14">
    <source>
        <dbReference type="ARBA" id="ARBA00023288"/>
    </source>
</evidence>
<sequence length="339" mass="37712">MKMILKIWLALIGLAFFVSCSEQNKEQGAHLQGRTMGTTYNVRYYPQQPIDSKLVQDKIDLSLLQLNQQMSTYIPDSQISQFNKMQSTEPMQIDDGFAYVVDQAIELAKLSQGALDITVGPLVNLWGFGPDKKPTQLPSDQQLGQIDDYVGINKLLLDGNQLSKTDPRVTIDLSAIAKGYGVDVVAEVLESFEIDNYLVEIGGEMRLKGHKPQKQSWLVAIEKPQSLERSVQQVLNVGNNALATSGDYRNYFEQDGIRYSHTIDPITAKPIRHKLASVSVVAENCTLADGWATALNVLGPEKGYKLASELGLAVYLVIKSDEGFEVKYTKAFEPYLVQF</sequence>
<dbReference type="Gene3D" id="3.10.520.10">
    <property type="entry name" value="ApbE-like domains"/>
    <property type="match status" value="1"/>
</dbReference>
<proteinExistence type="inferred from homology"/>
<dbReference type="STRING" id="1328313.DS2_04330"/>
<gene>
    <name evidence="21" type="ORF">DS2_04330</name>
</gene>
<keyword evidence="7 18" id="KW-0808">Transferase</keyword>
<evidence type="ECO:0000256" key="13">
    <source>
        <dbReference type="ARBA" id="ARBA00023139"/>
    </source>
</evidence>
<evidence type="ECO:0000256" key="15">
    <source>
        <dbReference type="ARBA" id="ARBA00031306"/>
    </source>
</evidence>
<evidence type="ECO:0000256" key="2">
    <source>
        <dbReference type="ARBA" id="ARBA00011955"/>
    </source>
</evidence>
<dbReference type="AlphaFoldDB" id="W7QHL5"/>
<keyword evidence="22" id="KW-1185">Reference proteome</keyword>
<evidence type="ECO:0000256" key="4">
    <source>
        <dbReference type="ARBA" id="ARBA00022475"/>
    </source>
</evidence>
<evidence type="ECO:0000256" key="12">
    <source>
        <dbReference type="ARBA" id="ARBA00023136"/>
    </source>
</evidence>
<evidence type="ECO:0000256" key="17">
    <source>
        <dbReference type="ARBA" id="ARBA00060485"/>
    </source>
</evidence>
<feature type="binding site" evidence="19">
    <location>
        <position position="289"/>
    </location>
    <ligand>
        <name>Mg(2+)</name>
        <dbReference type="ChEBI" id="CHEBI:18420"/>
    </ligand>
</feature>
<evidence type="ECO:0000256" key="19">
    <source>
        <dbReference type="PIRSR" id="PIRSR006268-2"/>
    </source>
</evidence>
<evidence type="ECO:0000256" key="8">
    <source>
        <dbReference type="ARBA" id="ARBA00022723"/>
    </source>
</evidence>
<keyword evidence="14 20" id="KW-0449">Lipoprotein</keyword>
<evidence type="ECO:0000256" key="3">
    <source>
        <dbReference type="ARBA" id="ARBA00016337"/>
    </source>
</evidence>
<evidence type="ECO:0000256" key="5">
    <source>
        <dbReference type="ARBA" id="ARBA00022519"/>
    </source>
</evidence>
<evidence type="ECO:0000256" key="11">
    <source>
        <dbReference type="ARBA" id="ARBA00022842"/>
    </source>
</evidence>
<comment type="cofactor">
    <cofactor evidence="19">
        <name>Mg(2+)</name>
        <dbReference type="ChEBI" id="CHEBI:18420"/>
    </cofactor>
    <cofactor evidence="19">
        <name>Mn(2+)</name>
        <dbReference type="ChEBI" id="CHEBI:29035"/>
    </cofactor>
    <text evidence="19">Magnesium. Can also use manganese.</text>
</comment>
<evidence type="ECO:0000256" key="16">
    <source>
        <dbReference type="ARBA" id="ARBA00048540"/>
    </source>
</evidence>
<keyword evidence="5 20" id="KW-0997">Cell inner membrane</keyword>
<dbReference type="PATRIC" id="fig|1328313.3.peg.896"/>
<dbReference type="EC" id="2.7.1.180" evidence="2 18"/>
<dbReference type="InterPro" id="IPR024932">
    <property type="entry name" value="ApbE"/>
</dbReference>
<dbReference type="GO" id="GO:0016740">
    <property type="term" value="F:transferase activity"/>
    <property type="evidence" value="ECO:0007669"/>
    <property type="project" value="UniProtKB-UniRule"/>
</dbReference>
<comment type="catalytic activity">
    <reaction evidence="16 18 20">
        <text>L-threonyl-[protein] + FAD = FMN-L-threonyl-[protein] + AMP + H(+)</text>
        <dbReference type="Rhea" id="RHEA:36847"/>
        <dbReference type="Rhea" id="RHEA-COMP:11060"/>
        <dbReference type="Rhea" id="RHEA-COMP:11061"/>
        <dbReference type="ChEBI" id="CHEBI:15378"/>
        <dbReference type="ChEBI" id="CHEBI:30013"/>
        <dbReference type="ChEBI" id="CHEBI:57692"/>
        <dbReference type="ChEBI" id="CHEBI:74257"/>
        <dbReference type="ChEBI" id="CHEBI:456215"/>
        <dbReference type="EC" id="2.7.1.180"/>
    </reaction>
</comment>
<dbReference type="PANTHER" id="PTHR30040:SF2">
    <property type="entry name" value="FAD:PROTEIN FMN TRANSFERASE"/>
    <property type="match status" value="1"/>
</dbReference>
<keyword evidence="4" id="KW-1003">Cell membrane</keyword>
<feature type="signal peptide" evidence="20">
    <location>
        <begin position="1"/>
        <end position="24"/>
    </location>
</feature>
<reference evidence="21 22" key="1">
    <citation type="journal article" date="2014" name="Genome Announc.">
        <title>Draft Genome Sequence of the Agar-Degrading Bacterium Catenovulum sp. Strain DS-2, Isolated from Intestines of Haliotis diversicolor.</title>
        <authorList>
            <person name="Shan D."/>
            <person name="Li X."/>
            <person name="Gu Z."/>
            <person name="Wei G."/>
            <person name="Gao Z."/>
            <person name="Shao Z."/>
        </authorList>
    </citation>
    <scope>NUCLEOTIDE SEQUENCE [LARGE SCALE GENOMIC DNA]</scope>
    <source>
        <strain evidence="21 22">DS-2</strain>
    </source>
</reference>
<keyword evidence="13" id="KW-0564">Palmitate</keyword>
<comment type="caution">
    <text evidence="21">The sequence shown here is derived from an EMBL/GenBank/DDBJ whole genome shotgun (WGS) entry which is preliminary data.</text>
</comment>
<evidence type="ECO:0000256" key="10">
    <source>
        <dbReference type="ARBA" id="ARBA00022827"/>
    </source>
</evidence>